<comment type="caution">
    <text evidence="1">The sequence shown here is derived from an EMBL/GenBank/DDBJ whole genome shotgun (WGS) entry which is preliminary data.</text>
</comment>
<name>A0ABT6LK02_9ACTN</name>
<protein>
    <recommendedName>
        <fullName evidence="3">DUF4240 domain-containing protein</fullName>
    </recommendedName>
</protein>
<evidence type="ECO:0000313" key="2">
    <source>
        <dbReference type="Proteomes" id="UP001160499"/>
    </source>
</evidence>
<gene>
    <name evidence="1" type="ORF">M2283_003940</name>
</gene>
<proteinExistence type="predicted"/>
<keyword evidence="2" id="KW-1185">Reference proteome</keyword>
<reference evidence="1 2" key="1">
    <citation type="submission" date="2023-04" db="EMBL/GenBank/DDBJ databases">
        <title>Forest soil microbial communities from Buena Vista Peninsula, Colon Province, Panama.</title>
        <authorList>
            <person name="Bouskill N."/>
        </authorList>
    </citation>
    <scope>NUCLEOTIDE SEQUENCE [LARGE SCALE GENOMIC DNA]</scope>
    <source>
        <strain evidence="1 2">GGS1</strain>
    </source>
</reference>
<sequence>MSGSLPIGRVEEWLRRELGSGRQSFAQLASDEAWFRFIRFGSQRFDTTDTPDTDGPLFQYGTHTFERPPAFTLDFVREFEVNDTLDEHDHYIQPHCELLYEPVPRLKALGHVESWFFHDTDDELDRWADDLARQEVWTTVRHLDPAEIRVYQEQV</sequence>
<dbReference type="EMBL" id="JARXVH010000005">
    <property type="protein sequence ID" value="MDH6216623.1"/>
    <property type="molecule type" value="Genomic_DNA"/>
</dbReference>
<evidence type="ECO:0000313" key="1">
    <source>
        <dbReference type="EMBL" id="MDH6216623.1"/>
    </source>
</evidence>
<dbReference type="RefSeq" id="WP_280877564.1">
    <property type="nucleotide sequence ID" value="NZ_JARXVH010000005.1"/>
</dbReference>
<accession>A0ABT6LK02</accession>
<organism evidence="1 2">
    <name type="scientific">Streptomyces pseudovenezuelae</name>
    <dbReference type="NCBI Taxonomy" id="67350"/>
    <lineage>
        <taxon>Bacteria</taxon>
        <taxon>Bacillati</taxon>
        <taxon>Actinomycetota</taxon>
        <taxon>Actinomycetes</taxon>
        <taxon>Kitasatosporales</taxon>
        <taxon>Streptomycetaceae</taxon>
        <taxon>Streptomyces</taxon>
        <taxon>Streptomyces aurantiacus group</taxon>
    </lineage>
</organism>
<evidence type="ECO:0008006" key="3">
    <source>
        <dbReference type="Google" id="ProtNLM"/>
    </source>
</evidence>
<dbReference type="Proteomes" id="UP001160499">
    <property type="component" value="Unassembled WGS sequence"/>
</dbReference>